<organism evidence="1 2">
    <name type="scientific">Gossypium schwendimanii</name>
    <name type="common">Cotton</name>
    <dbReference type="NCBI Taxonomy" id="34291"/>
    <lineage>
        <taxon>Eukaryota</taxon>
        <taxon>Viridiplantae</taxon>
        <taxon>Streptophyta</taxon>
        <taxon>Embryophyta</taxon>
        <taxon>Tracheophyta</taxon>
        <taxon>Spermatophyta</taxon>
        <taxon>Magnoliopsida</taxon>
        <taxon>eudicotyledons</taxon>
        <taxon>Gunneridae</taxon>
        <taxon>Pentapetalae</taxon>
        <taxon>rosids</taxon>
        <taxon>malvids</taxon>
        <taxon>Malvales</taxon>
        <taxon>Malvaceae</taxon>
        <taxon>Malvoideae</taxon>
        <taxon>Gossypium</taxon>
    </lineage>
</organism>
<dbReference type="EMBL" id="JABFAF010000013">
    <property type="protein sequence ID" value="MBA0873884.1"/>
    <property type="molecule type" value="Genomic_DNA"/>
</dbReference>
<dbReference type="OrthoDB" id="10447779at2759"/>
<dbReference type="PANTHER" id="PTHR48200:SF1">
    <property type="entry name" value="AMINOTRANSFERASE-LIKE PLANT MOBILE DOMAIN-CONTAINING PROTEIN"/>
    <property type="match status" value="1"/>
</dbReference>
<evidence type="ECO:0000313" key="1">
    <source>
        <dbReference type="EMBL" id="MBA0873884.1"/>
    </source>
</evidence>
<name>A0A7J9MSH5_GOSSC</name>
<accession>A0A7J9MSH5</accession>
<dbReference type="AlphaFoldDB" id="A0A7J9MSH5"/>
<dbReference type="Proteomes" id="UP000593576">
    <property type="component" value="Unassembled WGS sequence"/>
</dbReference>
<gene>
    <name evidence="1" type="ORF">Goshw_008644</name>
</gene>
<sequence length="111" mass="13536">MAILQTIEWRAYWMIPNGILYRYRDFDWVPLLGIWELLDTPFYLQEKTRPIEEQLQVISSELEIIKQDFEKRSLELEKKIEWLEEEKMQLGLDVDFQKLEAEKMRKGKNKA</sequence>
<proteinExistence type="predicted"/>
<reference evidence="1 2" key="1">
    <citation type="journal article" date="2019" name="Genome Biol. Evol.">
        <title>Insights into the evolution of the New World diploid cottons (Gossypium, subgenus Houzingenia) based on genome sequencing.</title>
        <authorList>
            <person name="Grover C.E."/>
            <person name="Arick M.A. 2nd"/>
            <person name="Thrash A."/>
            <person name="Conover J.L."/>
            <person name="Sanders W.S."/>
            <person name="Peterson D.G."/>
            <person name="Frelichowski J.E."/>
            <person name="Scheffler J.A."/>
            <person name="Scheffler B.E."/>
            <person name="Wendel J.F."/>
        </authorList>
    </citation>
    <scope>NUCLEOTIDE SEQUENCE [LARGE SCALE GENOMIC DNA]</scope>
    <source>
        <strain evidence="1">1</strain>
        <tissue evidence="1">Leaf</tissue>
    </source>
</reference>
<evidence type="ECO:0000313" key="2">
    <source>
        <dbReference type="Proteomes" id="UP000593576"/>
    </source>
</evidence>
<protein>
    <submittedName>
        <fullName evidence="1">Uncharacterized protein</fullName>
    </submittedName>
</protein>
<dbReference type="PANTHER" id="PTHR48200">
    <property type="entry name" value="PROTEIN, PUTATIVE-RELATED"/>
    <property type="match status" value="1"/>
</dbReference>
<feature type="non-terminal residue" evidence="1">
    <location>
        <position position="111"/>
    </location>
</feature>
<comment type="caution">
    <text evidence="1">The sequence shown here is derived from an EMBL/GenBank/DDBJ whole genome shotgun (WGS) entry which is preliminary data.</text>
</comment>
<keyword evidence="2" id="KW-1185">Reference proteome</keyword>